<proteinExistence type="predicted"/>
<dbReference type="InterPro" id="IPR011051">
    <property type="entry name" value="RmlC_Cupin_sf"/>
</dbReference>
<dbReference type="InterPro" id="IPR010282">
    <property type="entry name" value="Uncharacterised_HutD/Ves"/>
</dbReference>
<organism evidence="1 2">
    <name type="scientific">Rhizobium helianthi</name>
    <dbReference type="NCBI Taxonomy" id="1132695"/>
    <lineage>
        <taxon>Bacteria</taxon>
        <taxon>Pseudomonadati</taxon>
        <taxon>Pseudomonadota</taxon>
        <taxon>Alphaproteobacteria</taxon>
        <taxon>Hyphomicrobiales</taxon>
        <taxon>Rhizobiaceae</taxon>
        <taxon>Rhizobium/Agrobacterium group</taxon>
        <taxon>Rhizobium</taxon>
    </lineage>
</organism>
<sequence length="184" mass="20078">MQVLRAAEYIRMPWKNGGGETAQIAVFPANADLSDFHWRISMATVATDGPFSSFPGIDRTLTILSGEGMELAIEGEPLYRLSPTSEPLAFPADKQTFARLLDGTVVDLNVMTRRGLCDHSVKRHILPLTLEPSPHLRLVLCLDEGAKPAQTSLAKHDSLLIEPHEPEVTIAGSGSVLIAEIKRK</sequence>
<accession>A0ABW4M3C0</accession>
<keyword evidence="2" id="KW-1185">Reference proteome</keyword>
<comment type="caution">
    <text evidence="1">The sequence shown here is derived from an EMBL/GenBank/DDBJ whole genome shotgun (WGS) entry which is preliminary data.</text>
</comment>
<dbReference type="CDD" id="cd20293">
    <property type="entry name" value="cupin_HutD_N"/>
    <property type="match status" value="1"/>
</dbReference>
<dbReference type="Proteomes" id="UP001597322">
    <property type="component" value="Unassembled WGS sequence"/>
</dbReference>
<dbReference type="Gene3D" id="2.60.120.10">
    <property type="entry name" value="Jelly Rolls"/>
    <property type="match status" value="1"/>
</dbReference>
<dbReference type="PANTHER" id="PTHR37943">
    <property type="entry name" value="PROTEIN VES"/>
    <property type="match status" value="1"/>
</dbReference>
<gene>
    <name evidence="1" type="ORF">ACFSE1_09190</name>
</gene>
<dbReference type="EMBL" id="JBHUEQ010000015">
    <property type="protein sequence ID" value="MFD1745632.1"/>
    <property type="molecule type" value="Genomic_DNA"/>
</dbReference>
<dbReference type="SUPFAM" id="SSF51182">
    <property type="entry name" value="RmlC-like cupins"/>
    <property type="match status" value="1"/>
</dbReference>
<dbReference type="RefSeq" id="WP_377399657.1">
    <property type="nucleotide sequence ID" value="NZ_JBHUEQ010000015.1"/>
</dbReference>
<protein>
    <submittedName>
        <fullName evidence="1">HutD family protein</fullName>
    </submittedName>
</protein>
<dbReference type="PANTHER" id="PTHR37943:SF1">
    <property type="entry name" value="PROTEIN VES"/>
    <property type="match status" value="1"/>
</dbReference>
<dbReference type="InterPro" id="IPR014710">
    <property type="entry name" value="RmlC-like_jellyroll"/>
</dbReference>
<evidence type="ECO:0000313" key="2">
    <source>
        <dbReference type="Proteomes" id="UP001597322"/>
    </source>
</evidence>
<evidence type="ECO:0000313" key="1">
    <source>
        <dbReference type="EMBL" id="MFD1745632.1"/>
    </source>
</evidence>
<name>A0ABW4M3C0_9HYPH</name>
<reference evidence="2" key="1">
    <citation type="journal article" date="2019" name="Int. J. Syst. Evol. Microbiol.">
        <title>The Global Catalogue of Microorganisms (GCM) 10K type strain sequencing project: providing services to taxonomists for standard genome sequencing and annotation.</title>
        <authorList>
            <consortium name="The Broad Institute Genomics Platform"/>
            <consortium name="The Broad Institute Genome Sequencing Center for Infectious Disease"/>
            <person name="Wu L."/>
            <person name="Ma J."/>
        </authorList>
    </citation>
    <scope>NUCLEOTIDE SEQUENCE [LARGE SCALE GENOMIC DNA]</scope>
    <source>
        <strain evidence="2">CG52</strain>
    </source>
</reference>
<dbReference type="Pfam" id="PF05962">
    <property type="entry name" value="HutD"/>
    <property type="match status" value="1"/>
</dbReference>